<dbReference type="InterPro" id="IPR027417">
    <property type="entry name" value="P-loop_NTPase"/>
</dbReference>
<feature type="domain" description="HTH luxR-type" evidence="1">
    <location>
        <begin position="1"/>
        <end position="64"/>
    </location>
</feature>
<dbReference type="Gene3D" id="3.40.50.300">
    <property type="entry name" value="P-loop containing nucleotide triphosphate hydrolases"/>
    <property type="match status" value="1"/>
</dbReference>
<dbReference type="SUPFAM" id="SSF46894">
    <property type="entry name" value="C-terminal effector domain of the bipartite response regulators"/>
    <property type="match status" value="1"/>
</dbReference>
<dbReference type="InterPro" id="IPR016032">
    <property type="entry name" value="Sig_transdc_resp-reg_C-effctor"/>
</dbReference>
<dbReference type="InterPro" id="IPR036388">
    <property type="entry name" value="WH-like_DNA-bd_sf"/>
</dbReference>
<dbReference type="RefSeq" id="WP_161100967.1">
    <property type="nucleotide sequence ID" value="NZ_JBHLYI010000002.1"/>
</dbReference>
<dbReference type="InterPro" id="IPR058852">
    <property type="entry name" value="HTH_77"/>
</dbReference>
<dbReference type="InterPro" id="IPR000792">
    <property type="entry name" value="Tscrpt_reg_LuxR_C"/>
</dbReference>
<evidence type="ECO:0000259" key="1">
    <source>
        <dbReference type="PROSITE" id="PS50043"/>
    </source>
</evidence>
<evidence type="ECO:0000313" key="3">
    <source>
        <dbReference type="Proteomes" id="UP000431901"/>
    </source>
</evidence>
<reference evidence="2 3" key="1">
    <citation type="submission" date="2019-12" db="EMBL/GenBank/DDBJ databases">
        <title>Nocardia macrotermitis sp. nov. and Nocardia aurantia sp. nov., isolated from the gut of the fungus growing-termite Macrotermes natalensis.</title>
        <authorList>
            <person name="Christine B."/>
            <person name="Rene B."/>
        </authorList>
    </citation>
    <scope>NUCLEOTIDE SEQUENCE [LARGE SCALE GENOMIC DNA]</scope>
    <source>
        <strain evidence="2 3">DSM 102126</strain>
    </source>
</reference>
<dbReference type="EMBL" id="WUTW01000001">
    <property type="protein sequence ID" value="MXQ62713.1"/>
    <property type="molecule type" value="Genomic_DNA"/>
</dbReference>
<name>A0A6I4VZP0_9ACTN</name>
<dbReference type="GO" id="GO:0003677">
    <property type="term" value="F:DNA binding"/>
    <property type="evidence" value="ECO:0007669"/>
    <property type="project" value="InterPro"/>
</dbReference>
<sequence>MSSPVVSAREAEVLALLGEHRSNAEIAARLTISVRTVESHVSSLLRKLDVPDRRALSRRAAERSRPAPALPVPLTTFVGRVRERAELAAAVREHRQVTMAGPGGVGKTRLALAVAADVADEFPDGVWFADLVPVTDPGRVGAAVAAAVGVGEQLGHDVEDAVLAALADRRALLVLDNCEQVRAGAAPFLERLLTACPRVRALVTSRARLLVPFERVYAVPPLSREGGDASEAATLFVERAAAVGWTPDPMVRDRIAALCDRLDGMALAIELAAARWPTLGLDGLTAGLDDQLRILTGGSRANDRHRSVRAVLDWSHDLLDPADRALLRRVAVFVAPFTPGDAAEVAGLDAAAVADGLGRLAEQSLLAATPSATGTRYRALETVRQYGTERLADAGELTDVRDRHLAWCSAVTSDRFDEVAPDLRAALAWAAGRPERRADAHRLALSLAGLTFERTLLGEAQQRFEQAAGLAPDDASGAAALRQAAAVAGCRRIGDDVFRLHRAAADAARRAGDTAAAGRDLAVAVTAAYRFSTSFTRLPSGDEASALLTEARDLAGDADAAVALAEAAVLADAFGALQGDTGLTARETVASAERAVALAGDPLAESAALDALSGALSWTGDAFAVADAARRRLDVLAAVPATPAGTHELIDALTVAAGTALGVGALAEARRHGRRLAGHPLLAEAGHHATSWLLVADAFAGDTGAVLAGAARFRDAWERSGRPRSLTLGATAASVAMVHGLRGDEDARTDWLAIVRRADTAPQHDLGYGAICDAVVLLHRGDAEAALDRVAPEPDEVWKWVCWVWLHWYVAVRAEAAVLAGHPDASARVASARATVAGNPVASAQVERAAALLDGDVPRLLAAARAFTAAGCPYQAARTLTLAGGEHAAAGQAAFAGLGVR</sequence>
<proteinExistence type="predicted"/>
<dbReference type="CDD" id="cd06170">
    <property type="entry name" value="LuxR_C_like"/>
    <property type="match status" value="1"/>
</dbReference>
<organism evidence="2 3">
    <name type="scientific">Actinomadura rayongensis</name>
    <dbReference type="NCBI Taxonomy" id="1429076"/>
    <lineage>
        <taxon>Bacteria</taxon>
        <taxon>Bacillati</taxon>
        <taxon>Actinomycetota</taxon>
        <taxon>Actinomycetes</taxon>
        <taxon>Streptosporangiales</taxon>
        <taxon>Thermomonosporaceae</taxon>
        <taxon>Actinomadura</taxon>
    </lineage>
</organism>
<dbReference type="GO" id="GO:0006355">
    <property type="term" value="P:regulation of DNA-templated transcription"/>
    <property type="evidence" value="ECO:0007669"/>
    <property type="project" value="InterPro"/>
</dbReference>
<dbReference type="PANTHER" id="PTHR47691:SF3">
    <property type="entry name" value="HTH-TYPE TRANSCRIPTIONAL REGULATOR RV0890C-RELATED"/>
    <property type="match status" value="1"/>
</dbReference>
<evidence type="ECO:0000313" key="2">
    <source>
        <dbReference type="EMBL" id="MXQ62713.1"/>
    </source>
</evidence>
<dbReference type="OrthoDB" id="3194665at2"/>
<dbReference type="PROSITE" id="PS50043">
    <property type="entry name" value="HTH_LUXR_2"/>
    <property type="match status" value="1"/>
</dbReference>
<keyword evidence="3" id="KW-1185">Reference proteome</keyword>
<dbReference type="PANTHER" id="PTHR47691">
    <property type="entry name" value="REGULATOR-RELATED"/>
    <property type="match status" value="1"/>
</dbReference>
<dbReference type="PRINTS" id="PR00038">
    <property type="entry name" value="HTHLUXR"/>
</dbReference>
<dbReference type="Proteomes" id="UP000431901">
    <property type="component" value="Unassembled WGS sequence"/>
</dbReference>
<dbReference type="AlphaFoldDB" id="A0A6I4VZP0"/>
<dbReference type="SUPFAM" id="SSF52540">
    <property type="entry name" value="P-loop containing nucleoside triphosphate hydrolases"/>
    <property type="match status" value="1"/>
</dbReference>
<gene>
    <name evidence="2" type="ORF">GQ466_01550</name>
</gene>
<dbReference type="Pfam" id="PF25872">
    <property type="entry name" value="HTH_77"/>
    <property type="match status" value="1"/>
</dbReference>
<protein>
    <submittedName>
        <fullName evidence="2">ATPase</fullName>
    </submittedName>
</protein>
<dbReference type="Pfam" id="PF00196">
    <property type="entry name" value="GerE"/>
    <property type="match status" value="1"/>
</dbReference>
<dbReference type="Gene3D" id="1.10.10.10">
    <property type="entry name" value="Winged helix-like DNA-binding domain superfamily/Winged helix DNA-binding domain"/>
    <property type="match status" value="1"/>
</dbReference>
<comment type="caution">
    <text evidence="2">The sequence shown here is derived from an EMBL/GenBank/DDBJ whole genome shotgun (WGS) entry which is preliminary data.</text>
</comment>
<dbReference type="SMART" id="SM00421">
    <property type="entry name" value="HTH_LUXR"/>
    <property type="match status" value="1"/>
</dbReference>
<accession>A0A6I4VZP0</accession>